<evidence type="ECO:0000256" key="2">
    <source>
        <dbReference type="ARBA" id="ARBA00022679"/>
    </source>
</evidence>
<dbReference type="GO" id="GO:0003886">
    <property type="term" value="F:DNA (cytosine-5-)-methyltransferase activity"/>
    <property type="evidence" value="ECO:0007669"/>
    <property type="project" value="UniProtKB-EC"/>
</dbReference>
<dbReference type="GO" id="GO:0032259">
    <property type="term" value="P:methylation"/>
    <property type="evidence" value="ECO:0007669"/>
    <property type="project" value="UniProtKB-KW"/>
</dbReference>
<evidence type="ECO:0000256" key="4">
    <source>
        <dbReference type="ARBA" id="ARBA00047422"/>
    </source>
</evidence>
<evidence type="ECO:0000313" key="5">
    <source>
        <dbReference type="EMBL" id="MDR9772221.1"/>
    </source>
</evidence>
<dbReference type="AlphaFoldDB" id="A0AAJ2GNU0"/>
<keyword evidence="2" id="KW-0808">Transferase</keyword>
<accession>A0AAJ2GNU0</accession>
<dbReference type="GO" id="GO:0009307">
    <property type="term" value="P:DNA restriction-modification system"/>
    <property type="evidence" value="ECO:0007669"/>
    <property type="project" value="UniProtKB-KW"/>
</dbReference>
<name>A0AAJ2GNU0_9HYPH</name>
<reference evidence="5" key="1">
    <citation type="submission" date="2023-04" db="EMBL/GenBank/DDBJ databases">
        <title>Genomic characterization of faba bean (Vicia faba) microsymbionts in Mexican soils.</title>
        <authorList>
            <person name="Rivera Orduna F.N."/>
            <person name="Guevara-Luna J."/>
            <person name="Yan J."/>
            <person name="Arroyo-Herrera I."/>
            <person name="Li Y."/>
            <person name="Vasquez-Murrieta M.S."/>
            <person name="Wang E.T."/>
        </authorList>
    </citation>
    <scope>NUCLEOTIDE SEQUENCE</scope>
    <source>
        <strain evidence="5">CH26</strain>
    </source>
</reference>
<comment type="caution">
    <text evidence="5">The sequence shown here is derived from an EMBL/GenBank/DDBJ whole genome shotgun (WGS) entry which is preliminary data.</text>
</comment>
<evidence type="ECO:0000256" key="1">
    <source>
        <dbReference type="ARBA" id="ARBA00022603"/>
    </source>
</evidence>
<gene>
    <name evidence="5" type="ORF">RJJ65_06045</name>
</gene>
<sequence>MGRGKDDPRDLLLEGARAVDEIRPRSFVFENVVGLLHARHADHLGNFCAATITVRFVLPHPRVFPENNAVASL</sequence>
<dbReference type="SUPFAM" id="SSF53335">
    <property type="entry name" value="S-adenosyl-L-methionine-dependent methyltransferases"/>
    <property type="match status" value="1"/>
</dbReference>
<keyword evidence="3" id="KW-0680">Restriction system</keyword>
<dbReference type="InterPro" id="IPR029063">
    <property type="entry name" value="SAM-dependent_MTases_sf"/>
</dbReference>
<comment type="catalytic activity">
    <reaction evidence="4">
        <text>a 2'-deoxycytidine in DNA + S-adenosyl-L-methionine = a 5-methyl-2'-deoxycytidine in DNA + S-adenosyl-L-homocysteine + H(+)</text>
        <dbReference type="Rhea" id="RHEA:13681"/>
        <dbReference type="Rhea" id="RHEA-COMP:11369"/>
        <dbReference type="Rhea" id="RHEA-COMP:11370"/>
        <dbReference type="ChEBI" id="CHEBI:15378"/>
        <dbReference type="ChEBI" id="CHEBI:57856"/>
        <dbReference type="ChEBI" id="CHEBI:59789"/>
        <dbReference type="ChEBI" id="CHEBI:85452"/>
        <dbReference type="ChEBI" id="CHEBI:85454"/>
        <dbReference type="EC" id="2.1.1.37"/>
    </reaction>
</comment>
<feature type="non-terminal residue" evidence="5">
    <location>
        <position position="73"/>
    </location>
</feature>
<protein>
    <submittedName>
        <fullName evidence="5">DNA cytosine methyltransferase</fullName>
    </submittedName>
</protein>
<dbReference type="RefSeq" id="WP_310856615.1">
    <property type="nucleotide sequence ID" value="NZ_JAVLSD010000001.1"/>
</dbReference>
<dbReference type="Proteomes" id="UP001268610">
    <property type="component" value="Unassembled WGS sequence"/>
</dbReference>
<dbReference type="InterPro" id="IPR001525">
    <property type="entry name" value="C5_MeTfrase"/>
</dbReference>
<evidence type="ECO:0000256" key="3">
    <source>
        <dbReference type="ARBA" id="ARBA00022747"/>
    </source>
</evidence>
<keyword evidence="1 5" id="KW-0489">Methyltransferase</keyword>
<dbReference type="EMBL" id="JAVLSF010000002">
    <property type="protein sequence ID" value="MDR9772221.1"/>
    <property type="molecule type" value="Genomic_DNA"/>
</dbReference>
<organism evidence="5 6">
    <name type="scientific">Rhizobium hidalgonense</name>
    <dbReference type="NCBI Taxonomy" id="1538159"/>
    <lineage>
        <taxon>Bacteria</taxon>
        <taxon>Pseudomonadati</taxon>
        <taxon>Pseudomonadota</taxon>
        <taxon>Alphaproteobacteria</taxon>
        <taxon>Hyphomicrobiales</taxon>
        <taxon>Rhizobiaceae</taxon>
        <taxon>Rhizobium/Agrobacterium group</taxon>
        <taxon>Rhizobium</taxon>
    </lineage>
</organism>
<dbReference type="Gene3D" id="3.40.50.150">
    <property type="entry name" value="Vaccinia Virus protein VP39"/>
    <property type="match status" value="1"/>
</dbReference>
<proteinExistence type="predicted"/>
<evidence type="ECO:0000313" key="6">
    <source>
        <dbReference type="Proteomes" id="UP001268610"/>
    </source>
</evidence>
<dbReference type="Pfam" id="PF00145">
    <property type="entry name" value="DNA_methylase"/>
    <property type="match status" value="1"/>
</dbReference>